<accession>A0A1K1RSA8</accession>
<dbReference type="RefSeq" id="WP_143168586.1">
    <property type="nucleotide sequence ID" value="NZ_FPJG01000006.1"/>
</dbReference>
<keyword evidence="4" id="KW-1185">Reference proteome</keyword>
<feature type="region of interest" description="Disordered" evidence="1">
    <location>
        <begin position="1"/>
        <end position="23"/>
    </location>
</feature>
<dbReference type="EMBL" id="FPJG01000006">
    <property type="protein sequence ID" value="SFW74660.1"/>
    <property type="molecule type" value="Genomic_DNA"/>
</dbReference>
<sequence length="62" mass="6318">MTARRHAAPAPPTPGTRSRPVPTTRGHIARLVGAAAAFLAILGGGVLVAVVLAQTYVTHLIP</sequence>
<reference evidence="4" key="1">
    <citation type="submission" date="2016-11" db="EMBL/GenBank/DDBJ databases">
        <authorList>
            <person name="Varghese N."/>
            <person name="Submissions S."/>
        </authorList>
    </citation>
    <scope>NUCLEOTIDE SEQUENCE [LARGE SCALE GENOMIC DNA]</scope>
    <source>
        <strain evidence="4">DSM 44671</strain>
    </source>
</reference>
<evidence type="ECO:0000313" key="4">
    <source>
        <dbReference type="Proteomes" id="UP000182740"/>
    </source>
</evidence>
<keyword evidence="2" id="KW-0472">Membrane</keyword>
<protein>
    <submittedName>
        <fullName evidence="3">Uncharacterized protein</fullName>
    </submittedName>
</protein>
<evidence type="ECO:0000256" key="1">
    <source>
        <dbReference type="SAM" id="MobiDB-lite"/>
    </source>
</evidence>
<gene>
    <name evidence="3" type="ORF">SAMN04489730_3809</name>
</gene>
<name>A0A1K1RSA8_9PSEU</name>
<evidence type="ECO:0000256" key="2">
    <source>
        <dbReference type="SAM" id="Phobius"/>
    </source>
</evidence>
<dbReference type="AlphaFoldDB" id="A0A1K1RSA8"/>
<evidence type="ECO:0000313" key="3">
    <source>
        <dbReference type="EMBL" id="SFW74660.1"/>
    </source>
</evidence>
<keyword evidence="2" id="KW-0812">Transmembrane</keyword>
<dbReference type="Proteomes" id="UP000182740">
    <property type="component" value="Unassembled WGS sequence"/>
</dbReference>
<dbReference type="STRING" id="546364.SAMN04489730_3809"/>
<keyword evidence="2" id="KW-1133">Transmembrane helix</keyword>
<proteinExistence type="predicted"/>
<feature type="transmembrane region" description="Helical" evidence="2">
    <location>
        <begin position="28"/>
        <end position="53"/>
    </location>
</feature>
<organism evidence="3 4">
    <name type="scientific">Amycolatopsis australiensis</name>
    <dbReference type="NCBI Taxonomy" id="546364"/>
    <lineage>
        <taxon>Bacteria</taxon>
        <taxon>Bacillati</taxon>
        <taxon>Actinomycetota</taxon>
        <taxon>Actinomycetes</taxon>
        <taxon>Pseudonocardiales</taxon>
        <taxon>Pseudonocardiaceae</taxon>
        <taxon>Amycolatopsis</taxon>
    </lineage>
</organism>